<evidence type="ECO:0000256" key="3">
    <source>
        <dbReference type="ARBA" id="ARBA00023235"/>
    </source>
</evidence>
<accession>A0A4Q9V2B2</accession>
<dbReference type="InterPro" id="IPR020097">
    <property type="entry name" value="PsdUridine_synth_TruA_a/b_dom"/>
</dbReference>
<evidence type="ECO:0000259" key="8">
    <source>
        <dbReference type="Pfam" id="PF01416"/>
    </source>
</evidence>
<dbReference type="SUPFAM" id="SSF55120">
    <property type="entry name" value="Pseudouridine synthase"/>
    <property type="match status" value="1"/>
</dbReference>
<reference evidence="9 10" key="1">
    <citation type="submission" date="2019-02" db="EMBL/GenBank/DDBJ databases">
        <title>Arcanobacterium bovis sp. nov., isolated from the milk of a cow with mastitis.</title>
        <authorList>
            <person name="Sammra O."/>
            <person name="Foster G."/>
            <person name="Hassan A."/>
            <person name="Alssahen M."/>
            <person name="Laemmler C."/>
            <person name="Borowiak M."/>
            <person name="Malorny B."/>
            <person name="Abdulmawjood A."/>
        </authorList>
    </citation>
    <scope>NUCLEOTIDE SEQUENCE [LARGE SCALE GENOMIC DNA]</scope>
    <source>
        <strain evidence="9 10">C605018/01/1</strain>
    </source>
</reference>
<dbReference type="PANTHER" id="PTHR11142">
    <property type="entry name" value="PSEUDOURIDYLATE SYNTHASE"/>
    <property type="match status" value="1"/>
</dbReference>
<dbReference type="EC" id="5.4.99.12" evidence="4"/>
<comment type="catalytic activity">
    <reaction evidence="4 7">
        <text>uridine(38/39/40) in tRNA = pseudouridine(38/39/40) in tRNA</text>
        <dbReference type="Rhea" id="RHEA:22376"/>
        <dbReference type="Rhea" id="RHEA-COMP:10085"/>
        <dbReference type="Rhea" id="RHEA-COMP:10087"/>
        <dbReference type="ChEBI" id="CHEBI:65314"/>
        <dbReference type="ChEBI" id="CHEBI:65315"/>
        <dbReference type="EC" id="5.4.99.12"/>
    </reaction>
</comment>
<name>A0A4Q9V2B2_9ACTO</name>
<comment type="caution">
    <text evidence="9">The sequence shown here is derived from an EMBL/GenBank/DDBJ whole genome shotgun (WGS) entry which is preliminary data.</text>
</comment>
<dbReference type="OrthoDB" id="9811823at2"/>
<dbReference type="InterPro" id="IPR001406">
    <property type="entry name" value="PsdUridine_synth_TruA"/>
</dbReference>
<dbReference type="Proteomes" id="UP000293036">
    <property type="component" value="Unassembled WGS sequence"/>
</dbReference>
<comment type="function">
    <text evidence="4">Formation of pseudouridine at positions 38, 39 and 40 in the anticodon stem and loop of transfer RNAs.</text>
</comment>
<organism evidence="9 10">
    <name type="scientific">Arcanobacterium bovis</name>
    <dbReference type="NCBI Taxonomy" id="2529275"/>
    <lineage>
        <taxon>Bacteria</taxon>
        <taxon>Bacillati</taxon>
        <taxon>Actinomycetota</taxon>
        <taxon>Actinomycetes</taxon>
        <taxon>Actinomycetales</taxon>
        <taxon>Actinomycetaceae</taxon>
        <taxon>Arcanobacterium</taxon>
    </lineage>
</organism>
<dbReference type="Gene3D" id="3.30.70.660">
    <property type="entry name" value="Pseudouridine synthase I, catalytic domain, C-terminal subdomain"/>
    <property type="match status" value="1"/>
</dbReference>
<keyword evidence="2 4" id="KW-0819">tRNA processing</keyword>
<dbReference type="GO" id="GO:0031119">
    <property type="term" value="P:tRNA pseudouridine synthesis"/>
    <property type="evidence" value="ECO:0007669"/>
    <property type="project" value="UniProtKB-UniRule"/>
</dbReference>
<evidence type="ECO:0000313" key="10">
    <source>
        <dbReference type="Proteomes" id="UP000293036"/>
    </source>
</evidence>
<gene>
    <name evidence="4 9" type="primary">truA</name>
    <name evidence="9" type="ORF">EZJ44_05275</name>
</gene>
<dbReference type="PIRSF" id="PIRSF001430">
    <property type="entry name" value="tRNA_psdUrid_synth"/>
    <property type="match status" value="1"/>
</dbReference>
<dbReference type="GO" id="GO:0003723">
    <property type="term" value="F:RNA binding"/>
    <property type="evidence" value="ECO:0007669"/>
    <property type="project" value="InterPro"/>
</dbReference>
<evidence type="ECO:0000256" key="6">
    <source>
        <dbReference type="PIRSR" id="PIRSR001430-2"/>
    </source>
</evidence>
<comment type="subunit">
    <text evidence="4">Homodimer.</text>
</comment>
<dbReference type="EMBL" id="SJDT01000003">
    <property type="protein sequence ID" value="TBW22280.1"/>
    <property type="molecule type" value="Genomic_DNA"/>
</dbReference>
<dbReference type="InterPro" id="IPR020103">
    <property type="entry name" value="PsdUridine_synth_cat_dom_sf"/>
</dbReference>
<dbReference type="Gene3D" id="3.30.70.580">
    <property type="entry name" value="Pseudouridine synthase I, catalytic domain, N-terminal subdomain"/>
    <property type="match status" value="1"/>
</dbReference>
<dbReference type="Pfam" id="PF01416">
    <property type="entry name" value="PseudoU_synth_1"/>
    <property type="match status" value="1"/>
</dbReference>
<evidence type="ECO:0000256" key="5">
    <source>
        <dbReference type="PIRSR" id="PIRSR001430-1"/>
    </source>
</evidence>
<comment type="similarity">
    <text evidence="1 4 7">Belongs to the tRNA pseudouridine synthase TruA family.</text>
</comment>
<protein>
    <recommendedName>
        <fullName evidence="4">tRNA pseudouridine synthase A</fullName>
        <ecNumber evidence="4">5.4.99.12</ecNumber>
    </recommendedName>
    <alternativeName>
        <fullName evidence="4">tRNA pseudouridine(38-40) synthase</fullName>
    </alternativeName>
    <alternativeName>
        <fullName evidence="4">tRNA pseudouridylate synthase I</fullName>
    </alternativeName>
    <alternativeName>
        <fullName evidence="4">tRNA-uridine isomerase I</fullName>
    </alternativeName>
</protein>
<dbReference type="GO" id="GO:0160147">
    <property type="term" value="F:tRNA pseudouridine(38-40) synthase activity"/>
    <property type="evidence" value="ECO:0007669"/>
    <property type="project" value="UniProtKB-EC"/>
</dbReference>
<comment type="caution">
    <text evidence="4">Lacks conserved residue(s) required for the propagation of feature annotation.</text>
</comment>
<evidence type="ECO:0000256" key="2">
    <source>
        <dbReference type="ARBA" id="ARBA00022694"/>
    </source>
</evidence>
<evidence type="ECO:0000256" key="4">
    <source>
        <dbReference type="HAMAP-Rule" id="MF_00171"/>
    </source>
</evidence>
<dbReference type="HAMAP" id="MF_00171">
    <property type="entry name" value="TruA"/>
    <property type="match status" value="1"/>
</dbReference>
<dbReference type="InterPro" id="IPR020094">
    <property type="entry name" value="TruA/RsuA/RluB/E/F_N"/>
</dbReference>
<evidence type="ECO:0000313" key="9">
    <source>
        <dbReference type="EMBL" id="TBW22280.1"/>
    </source>
</evidence>
<feature type="active site" description="Nucleophile" evidence="4 5">
    <location>
        <position position="59"/>
    </location>
</feature>
<evidence type="ECO:0000256" key="7">
    <source>
        <dbReference type="RuleBase" id="RU003792"/>
    </source>
</evidence>
<keyword evidence="10" id="KW-1185">Reference proteome</keyword>
<dbReference type="InterPro" id="IPR020095">
    <property type="entry name" value="PsdUridine_synth_TruA_C"/>
</dbReference>
<keyword evidence="3 4" id="KW-0413">Isomerase</keyword>
<dbReference type="CDD" id="cd02570">
    <property type="entry name" value="PseudoU_synth_EcTruA"/>
    <property type="match status" value="1"/>
</dbReference>
<proteinExistence type="inferred from homology"/>
<evidence type="ECO:0000256" key="1">
    <source>
        <dbReference type="ARBA" id="ARBA00009375"/>
    </source>
</evidence>
<dbReference type="PANTHER" id="PTHR11142:SF0">
    <property type="entry name" value="TRNA PSEUDOURIDINE SYNTHASE-LIKE 1"/>
    <property type="match status" value="1"/>
</dbReference>
<feature type="binding site" evidence="4 6">
    <location>
        <position position="137"/>
    </location>
    <ligand>
        <name>substrate</name>
    </ligand>
</feature>
<feature type="domain" description="Pseudouridine synthase I TruA alpha/beta" evidence="8">
    <location>
        <begin position="170"/>
        <end position="272"/>
    </location>
</feature>
<sequence>MTTTVSQNIRLRFDLSYHGAQFHGWAKQAGLRTVQGALESALAKVLRTGVELVVAGRTDAGVHAAGQVAHCDVPRELWLRVQGRSILPPEVVLCRRVNAVLSHEAQGVRGYSDVVIHKVSCVSPEFDARFSALWRSYTYRIADGVELWDPRRTDVLWLDYQLDVDAMNRAAQPLLGEHDFLSYCKPREGASTVRTLLELGFRRDDDGVLLGLARADAFCHSQVRTLMGTLIEVGRGAQGEDFPARRLEEKSRSSHVIVAPPHPLTLEAVGYPEESEYGVQARAARRFRGETRADSGQELAGQEECCDDCDL</sequence>
<dbReference type="AlphaFoldDB" id="A0A4Q9V2B2"/>